<dbReference type="Gene3D" id="2.40.170.20">
    <property type="entry name" value="TonB-dependent receptor, beta-barrel domain"/>
    <property type="match status" value="1"/>
</dbReference>
<organism evidence="8 9">
    <name type="scientific">Dyadobacter beijingensis</name>
    <dbReference type="NCBI Taxonomy" id="365489"/>
    <lineage>
        <taxon>Bacteria</taxon>
        <taxon>Pseudomonadati</taxon>
        <taxon>Bacteroidota</taxon>
        <taxon>Cytophagia</taxon>
        <taxon>Cytophagales</taxon>
        <taxon>Spirosomataceae</taxon>
        <taxon>Dyadobacter</taxon>
    </lineage>
</organism>
<keyword evidence="5" id="KW-0732">Signal</keyword>
<dbReference type="InterPro" id="IPR012910">
    <property type="entry name" value="Plug_dom"/>
</dbReference>
<evidence type="ECO:0000256" key="2">
    <source>
        <dbReference type="ARBA" id="ARBA00023136"/>
    </source>
</evidence>
<evidence type="ECO:0000313" key="9">
    <source>
        <dbReference type="Proteomes" id="UP000632339"/>
    </source>
</evidence>
<evidence type="ECO:0000313" key="8">
    <source>
        <dbReference type="EMBL" id="GGN13041.1"/>
    </source>
</evidence>
<proteinExistence type="predicted"/>
<dbReference type="EMBL" id="BMLI01000004">
    <property type="protein sequence ID" value="GGN13041.1"/>
    <property type="molecule type" value="Genomic_DNA"/>
</dbReference>
<name>A0ABQ2IIM2_9BACT</name>
<dbReference type="InterPro" id="IPR037066">
    <property type="entry name" value="Plug_dom_sf"/>
</dbReference>
<dbReference type="Pfam" id="PF07715">
    <property type="entry name" value="Plug"/>
    <property type="match status" value="1"/>
</dbReference>
<evidence type="ECO:0000256" key="5">
    <source>
        <dbReference type="SAM" id="SignalP"/>
    </source>
</evidence>
<evidence type="ECO:0000259" key="6">
    <source>
        <dbReference type="Pfam" id="PF07715"/>
    </source>
</evidence>
<feature type="region of interest" description="Disordered" evidence="4">
    <location>
        <begin position="571"/>
        <end position="593"/>
    </location>
</feature>
<dbReference type="RefSeq" id="WP_026351040.1">
    <property type="nucleotide sequence ID" value="NZ_BMLI01000004.1"/>
</dbReference>
<keyword evidence="9" id="KW-1185">Reference proteome</keyword>
<dbReference type="PANTHER" id="PTHR40980:SF4">
    <property type="entry name" value="TONB-DEPENDENT RECEPTOR-LIKE BETA-BARREL DOMAIN-CONTAINING PROTEIN"/>
    <property type="match status" value="1"/>
</dbReference>
<dbReference type="Proteomes" id="UP000632339">
    <property type="component" value="Unassembled WGS sequence"/>
</dbReference>
<dbReference type="SUPFAM" id="SSF49464">
    <property type="entry name" value="Carboxypeptidase regulatory domain-like"/>
    <property type="match status" value="1"/>
</dbReference>
<evidence type="ECO:0000259" key="7">
    <source>
        <dbReference type="Pfam" id="PF14905"/>
    </source>
</evidence>
<comment type="caution">
    <text evidence="8">The sequence shown here is derived from an EMBL/GenBank/DDBJ whole genome shotgun (WGS) entry which is preliminary data.</text>
</comment>
<feature type="domain" description="Outer membrane protein beta-barrel" evidence="7">
    <location>
        <begin position="391"/>
        <end position="797"/>
    </location>
</feature>
<evidence type="ECO:0000256" key="4">
    <source>
        <dbReference type="SAM" id="MobiDB-lite"/>
    </source>
</evidence>
<comment type="subcellular location">
    <subcellularLocation>
        <location evidence="1">Cell outer membrane</location>
    </subcellularLocation>
</comment>
<feature type="signal peptide" evidence="5">
    <location>
        <begin position="1"/>
        <end position="19"/>
    </location>
</feature>
<dbReference type="InterPro" id="IPR041700">
    <property type="entry name" value="OMP_b-brl_3"/>
</dbReference>
<dbReference type="Pfam" id="PF13715">
    <property type="entry name" value="CarbopepD_reg_2"/>
    <property type="match status" value="1"/>
</dbReference>
<keyword evidence="8" id="KW-0675">Receptor</keyword>
<evidence type="ECO:0000256" key="1">
    <source>
        <dbReference type="ARBA" id="ARBA00004442"/>
    </source>
</evidence>
<feature type="compositionally biased region" description="Basic and acidic residues" evidence="4">
    <location>
        <begin position="580"/>
        <end position="593"/>
    </location>
</feature>
<evidence type="ECO:0000256" key="3">
    <source>
        <dbReference type="ARBA" id="ARBA00023237"/>
    </source>
</evidence>
<keyword evidence="2" id="KW-0472">Membrane</keyword>
<dbReference type="Gene3D" id="2.170.130.10">
    <property type="entry name" value="TonB-dependent receptor, plug domain"/>
    <property type="match status" value="1"/>
</dbReference>
<sequence>MKFFFLLVWLSLASMAVDAQNPLHITGKIVDQQSGQALPFVSVALYSVADSSLVNGMLSNTEGEFKFEKIPSGPYYLEIQYMGYRTARMALPKQEGLSGLVVVPSIKMTADSRLLDAVEVTARRQAIENRIDRQVYRAGQFMGSQGGTAVDILKNTPSVTVNSEGDITLRGSTGFLVLVNGKPVQTEPAIVLNQIPANTIENIEVITAPSARFDPDGKSGIINITTKTAPTDSRSFVVNVQGGLPSVQTYHNLRSPLRFGADAAWGIKSGKWEVNLSGNYLRNDIAGRRVGDVNTTRNNVFTALPSEGERSFKRYNYTARASVSFSPDQWNTISAGFYKGYRFQSRRADLVYNNTKADAETGVSLGSITYFNSNIAQKTSDVTLGNLDYTHRFENKAELTLSGLVESAALDGLTTNINLAGPGRNVTLQNTRNPGKNPLNAYRLQADFVLPIGKGRLETGYQYRNQLQKGIFQYLDQNLETGEFVVVPEFSSSTRVIHHIHSLYSQFSGKADKLDYSAGLRYEYAARRFAAGNSQERVLNLSNFFPSVQLQYQFNHGWRGKASFSRRVQRSTNNELNPFPEREHSETLESGDPDIRPEFIGQAELGIVKEFEKGSSFLTIYHHRIQNVVNRVNSVYNDSIINRIYTNAGLATSWGAELGGNVNLAKWWQLYAGANLYHYRINGALFGNTVKVNTSSVIYSINANSTFRLSSSLQIQWALNYLSKRVTAQGEDSRFVNPSLAFRKTFLGGKLAAALQWQSMNLGLFDANQQRISTWGRDFYTTTNYIQETDMFLVNLSLNLNQTSKKAKLPTSEFGEREF</sequence>
<dbReference type="SUPFAM" id="SSF56935">
    <property type="entry name" value="Porins"/>
    <property type="match status" value="1"/>
</dbReference>
<reference evidence="9" key="1">
    <citation type="journal article" date="2019" name="Int. J. Syst. Evol. Microbiol.">
        <title>The Global Catalogue of Microorganisms (GCM) 10K type strain sequencing project: providing services to taxonomists for standard genome sequencing and annotation.</title>
        <authorList>
            <consortium name="The Broad Institute Genomics Platform"/>
            <consortium name="The Broad Institute Genome Sequencing Center for Infectious Disease"/>
            <person name="Wu L."/>
            <person name="Ma J."/>
        </authorList>
    </citation>
    <scope>NUCLEOTIDE SEQUENCE [LARGE SCALE GENOMIC DNA]</scope>
    <source>
        <strain evidence="9">CGMCC 1.6375</strain>
    </source>
</reference>
<feature type="domain" description="TonB-dependent receptor plug" evidence="6">
    <location>
        <begin position="133"/>
        <end position="218"/>
    </location>
</feature>
<dbReference type="InterPro" id="IPR036942">
    <property type="entry name" value="Beta-barrel_TonB_sf"/>
</dbReference>
<accession>A0ABQ2IIM2</accession>
<dbReference type="Pfam" id="PF14905">
    <property type="entry name" value="OMP_b-brl_3"/>
    <property type="match status" value="1"/>
</dbReference>
<keyword evidence="3" id="KW-0998">Cell outer membrane</keyword>
<dbReference type="Gene3D" id="2.60.40.1120">
    <property type="entry name" value="Carboxypeptidase-like, regulatory domain"/>
    <property type="match status" value="1"/>
</dbReference>
<dbReference type="PANTHER" id="PTHR40980">
    <property type="entry name" value="PLUG DOMAIN-CONTAINING PROTEIN"/>
    <property type="match status" value="1"/>
</dbReference>
<feature type="chain" id="PRO_5046219382" evidence="5">
    <location>
        <begin position="20"/>
        <end position="819"/>
    </location>
</feature>
<dbReference type="InterPro" id="IPR008969">
    <property type="entry name" value="CarboxyPept-like_regulatory"/>
</dbReference>
<protein>
    <submittedName>
        <fullName evidence="8">TonB-dependent receptor</fullName>
    </submittedName>
</protein>
<gene>
    <name evidence="8" type="ORF">GCM10010967_56400</name>
</gene>